<evidence type="ECO:0000256" key="1">
    <source>
        <dbReference type="SAM" id="MobiDB-lite"/>
    </source>
</evidence>
<gene>
    <name evidence="2" type="ORF">TIFTF001_029442</name>
</gene>
<dbReference type="AlphaFoldDB" id="A0AA88IY17"/>
<sequence length="83" mass="8840">MSSPQSSVNTTFQPPLKNSLSLWRSLQNIQFSGRRKGSLTSILGTGDVSIYGSSFDDENFDSTSSPSSPPPLPIALHISNASP</sequence>
<name>A0AA88IY17_FICCA</name>
<dbReference type="EMBL" id="BTGU01000098">
    <property type="protein sequence ID" value="GMN60348.1"/>
    <property type="molecule type" value="Genomic_DNA"/>
</dbReference>
<organism evidence="2 3">
    <name type="scientific">Ficus carica</name>
    <name type="common">Common fig</name>
    <dbReference type="NCBI Taxonomy" id="3494"/>
    <lineage>
        <taxon>Eukaryota</taxon>
        <taxon>Viridiplantae</taxon>
        <taxon>Streptophyta</taxon>
        <taxon>Embryophyta</taxon>
        <taxon>Tracheophyta</taxon>
        <taxon>Spermatophyta</taxon>
        <taxon>Magnoliopsida</taxon>
        <taxon>eudicotyledons</taxon>
        <taxon>Gunneridae</taxon>
        <taxon>Pentapetalae</taxon>
        <taxon>rosids</taxon>
        <taxon>fabids</taxon>
        <taxon>Rosales</taxon>
        <taxon>Moraceae</taxon>
        <taxon>Ficeae</taxon>
        <taxon>Ficus</taxon>
    </lineage>
</organism>
<accession>A0AA88IY17</accession>
<comment type="caution">
    <text evidence="2">The sequence shown here is derived from an EMBL/GenBank/DDBJ whole genome shotgun (WGS) entry which is preliminary data.</text>
</comment>
<evidence type="ECO:0000313" key="3">
    <source>
        <dbReference type="Proteomes" id="UP001187192"/>
    </source>
</evidence>
<proteinExistence type="predicted"/>
<keyword evidence="3" id="KW-1185">Reference proteome</keyword>
<evidence type="ECO:0000313" key="2">
    <source>
        <dbReference type="EMBL" id="GMN60348.1"/>
    </source>
</evidence>
<reference evidence="2" key="1">
    <citation type="submission" date="2023-07" db="EMBL/GenBank/DDBJ databases">
        <title>draft genome sequence of fig (Ficus carica).</title>
        <authorList>
            <person name="Takahashi T."/>
            <person name="Nishimura K."/>
        </authorList>
    </citation>
    <scope>NUCLEOTIDE SEQUENCE</scope>
</reference>
<dbReference type="Proteomes" id="UP001187192">
    <property type="component" value="Unassembled WGS sequence"/>
</dbReference>
<feature type="region of interest" description="Disordered" evidence="1">
    <location>
        <begin position="54"/>
        <end position="83"/>
    </location>
</feature>
<protein>
    <submittedName>
        <fullName evidence="2">Uncharacterized protein</fullName>
    </submittedName>
</protein>